<evidence type="ECO:0000256" key="8">
    <source>
        <dbReference type="SAM" id="Phobius"/>
    </source>
</evidence>
<feature type="transmembrane region" description="Helical" evidence="8">
    <location>
        <begin position="385"/>
        <end position="407"/>
    </location>
</feature>
<evidence type="ECO:0000256" key="3">
    <source>
        <dbReference type="ARBA" id="ARBA00022448"/>
    </source>
</evidence>
<feature type="transmembrane region" description="Helical" evidence="8">
    <location>
        <begin position="325"/>
        <end position="346"/>
    </location>
</feature>
<dbReference type="PRINTS" id="PR00171">
    <property type="entry name" value="SUGRTRNSPORT"/>
</dbReference>
<dbReference type="EMBL" id="FMSP01000006">
    <property type="protein sequence ID" value="SCV70569.1"/>
    <property type="molecule type" value="Genomic_DNA"/>
</dbReference>
<feature type="transmembrane region" description="Helical" evidence="8">
    <location>
        <begin position="80"/>
        <end position="98"/>
    </location>
</feature>
<dbReference type="STRING" id="269621.A0A238FCS2"/>
<evidence type="ECO:0000256" key="1">
    <source>
        <dbReference type="ARBA" id="ARBA00004141"/>
    </source>
</evidence>
<keyword evidence="11" id="KW-1185">Reference proteome</keyword>
<dbReference type="OrthoDB" id="2544694at2759"/>
<comment type="subcellular location">
    <subcellularLocation>
        <location evidence="1">Membrane</location>
        <topology evidence="1">Multi-pass membrane protein</topology>
    </subcellularLocation>
</comment>
<keyword evidence="6 8" id="KW-0472">Membrane</keyword>
<evidence type="ECO:0000313" key="10">
    <source>
        <dbReference type="EMBL" id="SCV70569.1"/>
    </source>
</evidence>
<gene>
    <name evidence="10" type="ORF">BQ2448_3331</name>
</gene>
<dbReference type="Pfam" id="PF00083">
    <property type="entry name" value="Sugar_tr"/>
    <property type="match status" value="2"/>
</dbReference>
<organism evidence="10 11">
    <name type="scientific">Microbotryum intermedium</name>
    <dbReference type="NCBI Taxonomy" id="269621"/>
    <lineage>
        <taxon>Eukaryota</taxon>
        <taxon>Fungi</taxon>
        <taxon>Dikarya</taxon>
        <taxon>Basidiomycota</taxon>
        <taxon>Pucciniomycotina</taxon>
        <taxon>Microbotryomycetes</taxon>
        <taxon>Microbotryales</taxon>
        <taxon>Microbotryaceae</taxon>
        <taxon>Microbotryum</taxon>
    </lineage>
</organism>
<accession>A0A238FCS2</accession>
<dbReference type="InterPro" id="IPR003663">
    <property type="entry name" value="Sugar/inositol_transpt"/>
</dbReference>
<dbReference type="InterPro" id="IPR050360">
    <property type="entry name" value="MFS_Sugar_Transporters"/>
</dbReference>
<feature type="transmembrane region" description="Helical" evidence="8">
    <location>
        <begin position="260"/>
        <end position="282"/>
    </location>
</feature>
<dbReference type="InterPro" id="IPR005828">
    <property type="entry name" value="MFS_sugar_transport-like"/>
</dbReference>
<comment type="similarity">
    <text evidence="2">Belongs to the major facilitator superfamily. Sugar transporter (TC 2.A.1.1) family.</text>
</comment>
<dbReference type="Proteomes" id="UP000198372">
    <property type="component" value="Unassembled WGS sequence"/>
</dbReference>
<evidence type="ECO:0000256" key="7">
    <source>
        <dbReference type="ARBA" id="ARBA00049119"/>
    </source>
</evidence>
<evidence type="ECO:0000313" key="11">
    <source>
        <dbReference type="Proteomes" id="UP000198372"/>
    </source>
</evidence>
<name>A0A238FCS2_9BASI</name>
<dbReference type="AlphaFoldDB" id="A0A238FCS2"/>
<feature type="transmembrane region" description="Helical" evidence="8">
    <location>
        <begin position="7"/>
        <end position="28"/>
    </location>
</feature>
<dbReference type="InterPro" id="IPR005829">
    <property type="entry name" value="Sugar_transporter_CS"/>
</dbReference>
<feature type="transmembrane region" description="Helical" evidence="8">
    <location>
        <begin position="136"/>
        <end position="155"/>
    </location>
</feature>
<dbReference type="PANTHER" id="PTHR48022:SF28">
    <property type="entry name" value="MAJOR FACILITATOR SUPERFAMILY (MFS) PROFILE DOMAIN-CONTAINING PROTEIN-RELATED"/>
    <property type="match status" value="1"/>
</dbReference>
<feature type="domain" description="Major facilitator superfamily (MFS) profile" evidence="9">
    <location>
        <begin position="10"/>
        <end position="478"/>
    </location>
</feature>
<comment type="catalytic activity">
    <reaction evidence="7">
        <text>myo-inositol(out) + H(+)(out) = myo-inositol(in) + H(+)(in)</text>
        <dbReference type="Rhea" id="RHEA:60364"/>
        <dbReference type="ChEBI" id="CHEBI:15378"/>
        <dbReference type="ChEBI" id="CHEBI:17268"/>
    </reaction>
</comment>
<sequence>MGISPALFNIALLTSLSFMLIGYDNGVIGGLTGTKSWNETFDNPTGSTLSTIVAIYEVGCFFGAVIALSIGERIGRKRSLAIGAVLMTIGALLQGLAYGKPQLIAGRIVSGLGMGLINSTAPVLQAEVSPKASRGRYVCAQLSTLNFGIFLAYWLDYGTTRHYTSSFAFRFPLLFQLVIIVPIFVLSFIVKESPRWLANHGRDEEALAVVATLKGVDISSAEARESYQEIADAVAYEKSVMVTGWRQMFADDEMGTRRRLLIACSIQFFQQLGGINAIIYYANFLFSNSLGFTNDKASLLSGALFTVFFGMSVSRSNRPRLVHDLRAPVLTSLFFLFMQFVPWALIDSLGRRPLLLGSITGMAIIFACMCGATHQIQYKAANSHGMGIFAVVLAFLYLSLFTIGFQATVWVYPPEILPLRIRAKGTALATCCNWIINFTVVEIFPIAIDNIGWKTYIIFCVFNFSFVPVIYLFYPETKGKSLEEIDLLFSKTHATNIHDAKVERIEHREDTKTEISSV</sequence>
<feature type="transmembrane region" description="Helical" evidence="8">
    <location>
        <begin position="167"/>
        <end position="190"/>
    </location>
</feature>
<keyword evidence="3" id="KW-0813">Transport</keyword>
<dbReference type="SUPFAM" id="SSF103473">
    <property type="entry name" value="MFS general substrate transporter"/>
    <property type="match status" value="1"/>
</dbReference>
<evidence type="ECO:0000256" key="4">
    <source>
        <dbReference type="ARBA" id="ARBA00022692"/>
    </source>
</evidence>
<dbReference type="Gene3D" id="1.20.1250.20">
    <property type="entry name" value="MFS general substrate transporter like domains"/>
    <property type="match status" value="1"/>
</dbReference>
<keyword evidence="4 8" id="KW-0812">Transmembrane</keyword>
<evidence type="ECO:0000256" key="2">
    <source>
        <dbReference type="ARBA" id="ARBA00010992"/>
    </source>
</evidence>
<feature type="transmembrane region" description="Helical" evidence="8">
    <location>
        <begin position="48"/>
        <end position="68"/>
    </location>
</feature>
<feature type="transmembrane region" description="Helical" evidence="8">
    <location>
        <begin position="352"/>
        <end position="373"/>
    </location>
</feature>
<evidence type="ECO:0000256" key="5">
    <source>
        <dbReference type="ARBA" id="ARBA00022989"/>
    </source>
</evidence>
<feature type="transmembrane region" description="Helical" evidence="8">
    <location>
        <begin position="297"/>
        <end position="313"/>
    </location>
</feature>
<dbReference type="PROSITE" id="PS00217">
    <property type="entry name" value="SUGAR_TRANSPORT_2"/>
    <property type="match status" value="1"/>
</dbReference>
<keyword evidence="5 8" id="KW-1133">Transmembrane helix</keyword>
<feature type="transmembrane region" description="Helical" evidence="8">
    <location>
        <begin position="104"/>
        <end position="124"/>
    </location>
</feature>
<dbReference type="InterPro" id="IPR020846">
    <property type="entry name" value="MFS_dom"/>
</dbReference>
<dbReference type="PANTHER" id="PTHR48022">
    <property type="entry name" value="PLASTIDIC GLUCOSE TRANSPORTER 4"/>
    <property type="match status" value="1"/>
</dbReference>
<reference evidence="11" key="1">
    <citation type="submission" date="2016-09" db="EMBL/GenBank/DDBJ databases">
        <authorList>
            <person name="Jeantristanb JTB J.-T."/>
            <person name="Ricardo R."/>
        </authorList>
    </citation>
    <scope>NUCLEOTIDE SEQUENCE [LARGE SCALE GENOMIC DNA]</scope>
</reference>
<feature type="transmembrane region" description="Helical" evidence="8">
    <location>
        <begin position="455"/>
        <end position="474"/>
    </location>
</feature>
<dbReference type="InterPro" id="IPR036259">
    <property type="entry name" value="MFS_trans_sf"/>
</dbReference>
<feature type="transmembrane region" description="Helical" evidence="8">
    <location>
        <begin position="427"/>
        <end position="448"/>
    </location>
</feature>
<evidence type="ECO:0000259" key="9">
    <source>
        <dbReference type="PROSITE" id="PS50850"/>
    </source>
</evidence>
<dbReference type="GO" id="GO:0005351">
    <property type="term" value="F:carbohydrate:proton symporter activity"/>
    <property type="evidence" value="ECO:0007669"/>
    <property type="project" value="TreeGrafter"/>
</dbReference>
<proteinExistence type="inferred from homology"/>
<dbReference type="PROSITE" id="PS50850">
    <property type="entry name" value="MFS"/>
    <property type="match status" value="1"/>
</dbReference>
<evidence type="ECO:0000256" key="6">
    <source>
        <dbReference type="ARBA" id="ARBA00023136"/>
    </source>
</evidence>
<protein>
    <submittedName>
        <fullName evidence="10">BQ2448_3331 protein</fullName>
    </submittedName>
</protein>
<dbReference type="GO" id="GO:0016020">
    <property type="term" value="C:membrane"/>
    <property type="evidence" value="ECO:0007669"/>
    <property type="project" value="UniProtKB-SubCell"/>
</dbReference>